<sequence>MKEIKFFAAVSAAAVIAASMLSGCTDHNDSYIERPHTEAETTTEGIVEWTTKAQTTTKKAKKTTSAADEDSVTTTKKNKNKNKKTTSSEDEYTDTTTTTAVFDSDDGTYVEYHFRSKKLLNQHFEKHGSEFDGDFDYASAADYEKGASDVINNSSALHKTEAEDGDGVYYIESTNEFVILSTDGYIRTYFRPNGGIDYYNRQ</sequence>
<dbReference type="AlphaFoldDB" id="A0A315XXK2"/>
<dbReference type="Proteomes" id="UP000245720">
    <property type="component" value="Unassembled WGS sequence"/>
</dbReference>
<dbReference type="PROSITE" id="PS51257">
    <property type="entry name" value="PROKAR_LIPOPROTEIN"/>
    <property type="match status" value="1"/>
</dbReference>
<feature type="signal peptide" evidence="2">
    <location>
        <begin position="1"/>
        <end position="17"/>
    </location>
</feature>
<feature type="region of interest" description="Disordered" evidence="1">
    <location>
        <begin position="57"/>
        <end position="94"/>
    </location>
</feature>
<organism evidence="3 4">
    <name type="scientific">Ruminococcus flavefaciens</name>
    <dbReference type="NCBI Taxonomy" id="1265"/>
    <lineage>
        <taxon>Bacteria</taxon>
        <taxon>Bacillati</taxon>
        <taxon>Bacillota</taxon>
        <taxon>Clostridia</taxon>
        <taxon>Eubacteriales</taxon>
        <taxon>Oscillospiraceae</taxon>
        <taxon>Ruminococcus</taxon>
    </lineage>
</organism>
<gene>
    <name evidence="3" type="ORF">IE37_02269</name>
</gene>
<proteinExistence type="predicted"/>
<dbReference type="RefSeq" id="WP_109727020.1">
    <property type="nucleotide sequence ID" value="NZ_QGDI01000009.1"/>
</dbReference>
<evidence type="ECO:0000313" key="3">
    <source>
        <dbReference type="EMBL" id="PWJ11506.1"/>
    </source>
</evidence>
<evidence type="ECO:0008006" key="5">
    <source>
        <dbReference type="Google" id="ProtNLM"/>
    </source>
</evidence>
<keyword evidence="2" id="KW-0732">Signal</keyword>
<accession>A0A315XXK2</accession>
<feature type="chain" id="PRO_5038924323" description="Lipoprotein" evidence="2">
    <location>
        <begin position="18"/>
        <end position="202"/>
    </location>
</feature>
<comment type="caution">
    <text evidence="3">The sequence shown here is derived from an EMBL/GenBank/DDBJ whole genome shotgun (WGS) entry which is preliminary data.</text>
</comment>
<name>A0A315XXK2_RUMFL</name>
<dbReference type="OrthoDB" id="9813146at2"/>
<dbReference type="EMBL" id="QGDI01000009">
    <property type="protein sequence ID" value="PWJ11506.1"/>
    <property type="molecule type" value="Genomic_DNA"/>
</dbReference>
<protein>
    <recommendedName>
        <fullName evidence="5">Lipoprotein</fullName>
    </recommendedName>
</protein>
<evidence type="ECO:0000313" key="4">
    <source>
        <dbReference type="Proteomes" id="UP000245720"/>
    </source>
</evidence>
<evidence type="ECO:0000256" key="2">
    <source>
        <dbReference type="SAM" id="SignalP"/>
    </source>
</evidence>
<evidence type="ECO:0000256" key="1">
    <source>
        <dbReference type="SAM" id="MobiDB-lite"/>
    </source>
</evidence>
<reference evidence="3 4" key="1">
    <citation type="submission" date="2018-05" db="EMBL/GenBank/DDBJ databases">
        <title>The Hungate 1000. A catalogue of reference genomes from the rumen microbiome.</title>
        <authorList>
            <person name="Kelly W."/>
        </authorList>
    </citation>
    <scope>NUCLEOTIDE SEQUENCE [LARGE SCALE GENOMIC DNA]</scope>
    <source>
        <strain evidence="3 4">SAb67</strain>
    </source>
</reference>